<dbReference type="RefSeq" id="WP_344153688.1">
    <property type="nucleotide sequence ID" value="NZ_BAAAQR010000009.1"/>
</dbReference>
<dbReference type="Gene3D" id="1.10.10.10">
    <property type="entry name" value="Winged helix-like DNA-binding domain superfamily/Winged helix DNA-binding domain"/>
    <property type="match status" value="1"/>
</dbReference>
<dbReference type="EMBL" id="BAAAQR010000009">
    <property type="protein sequence ID" value="GAA2149647.1"/>
    <property type="molecule type" value="Genomic_DNA"/>
</dbReference>
<dbReference type="Gene3D" id="1.25.40.10">
    <property type="entry name" value="Tetratricopeptide repeat domain"/>
    <property type="match status" value="1"/>
</dbReference>
<protein>
    <submittedName>
        <fullName evidence="3">LuxR family transcriptional regulator</fullName>
    </submittedName>
</protein>
<dbReference type="PANTHER" id="PTHR47691">
    <property type="entry name" value="REGULATOR-RELATED"/>
    <property type="match status" value="1"/>
</dbReference>
<dbReference type="SUPFAM" id="SSF48452">
    <property type="entry name" value="TPR-like"/>
    <property type="match status" value="1"/>
</dbReference>
<organism evidence="3 4">
    <name type="scientific">Nocardioides koreensis</name>
    <dbReference type="NCBI Taxonomy" id="433651"/>
    <lineage>
        <taxon>Bacteria</taxon>
        <taxon>Bacillati</taxon>
        <taxon>Actinomycetota</taxon>
        <taxon>Actinomycetes</taxon>
        <taxon>Propionibacteriales</taxon>
        <taxon>Nocardioidaceae</taxon>
        <taxon>Nocardioides</taxon>
    </lineage>
</organism>
<name>A0ABP5LQF0_9ACTN</name>
<dbReference type="PROSITE" id="PS50043">
    <property type="entry name" value="HTH_LUXR_2"/>
    <property type="match status" value="1"/>
</dbReference>
<feature type="domain" description="HTH luxR-type" evidence="2">
    <location>
        <begin position="712"/>
        <end position="777"/>
    </location>
</feature>
<keyword evidence="4" id="KW-1185">Reference proteome</keyword>
<dbReference type="SUPFAM" id="SSF46894">
    <property type="entry name" value="C-terminal effector domain of the bipartite response regulators"/>
    <property type="match status" value="1"/>
</dbReference>
<dbReference type="Proteomes" id="UP001501771">
    <property type="component" value="Unassembled WGS sequence"/>
</dbReference>
<dbReference type="SUPFAM" id="SSF52540">
    <property type="entry name" value="P-loop containing nucleoside triphosphate hydrolases"/>
    <property type="match status" value="1"/>
</dbReference>
<evidence type="ECO:0000256" key="1">
    <source>
        <dbReference type="SAM" id="MobiDB-lite"/>
    </source>
</evidence>
<dbReference type="PRINTS" id="PR00038">
    <property type="entry name" value="HTHLUXR"/>
</dbReference>
<sequence length="795" mass="85822">MGGTSAERRSNVPAELSSFVGRRHELSSVRAGLASHRLVTLLGPGGIGKTRLAYRAAADQERSLADGAWVAELAPVQVPELVPETVVGTLGIRSAERGSATERLVAHLRGRQLLLVLDNCEHVQEAAAALAAELLASCPGVRVLATSRHALALPGELVLPVPPLPMPGPGRAAGSPEALMHYDAVRLFVERATASWSSFRVTAANQDALAELVRRLDGMPLAIELASVRARSLTVHQILTRLSDRFALLTRGNRAALPRQQTLQALLDWSHDLLQPEERLAWARASVFRGGFDLEALEAVACDDDLPAAALPDVVDGLVAKSILVHEQAVIGGVARFHMLESLREYGDARLAEAGGAAPYAERHRRWYAGLAATAAAELFGPAQVDWFARLRADHDNLRAALERLAHDPADAAEGLRMAVSLQHHWVMVGRFGEGRGWTERLLARLPAAGADEPVERSVVRAAGLEVAGRLAVLQGQIDVGRPLLEEALAAATAARDATWRAHALHGFALASAFWGEPAAALPLLEEALALHREGTDPFGVPLALVQLATVHATLGDPDRAMAHAEECIALSEAASERWCAAMARWVEALVQWQLGRAARARTYARDVLRLKEPFGDRMGMAMSVEVVAWAESEAGHAADAARLLGAVQAALDSIGASLFGHLHDDHERCLDRTREALGEAAFRRAFEEGTTLRFDEAVARAVGRRTPAAAADGDEVRLTRRESEIAELVAEGLTDREIAERLVLARRTAEGHVARILGKLHVTSRDQVAAWVASQRQEQRQDQRSDRRSDRRSD</sequence>
<dbReference type="Gene3D" id="3.40.50.300">
    <property type="entry name" value="P-loop containing nucleotide triphosphate hydrolases"/>
    <property type="match status" value="1"/>
</dbReference>
<comment type="caution">
    <text evidence="3">The sequence shown here is derived from an EMBL/GenBank/DDBJ whole genome shotgun (WGS) entry which is preliminary data.</text>
</comment>
<gene>
    <name evidence="3" type="ORF">GCM10009844_29530</name>
</gene>
<dbReference type="InterPro" id="IPR011990">
    <property type="entry name" value="TPR-like_helical_dom_sf"/>
</dbReference>
<dbReference type="PRINTS" id="PR00364">
    <property type="entry name" value="DISEASERSIST"/>
</dbReference>
<dbReference type="CDD" id="cd06170">
    <property type="entry name" value="LuxR_C_like"/>
    <property type="match status" value="1"/>
</dbReference>
<dbReference type="PANTHER" id="PTHR47691:SF3">
    <property type="entry name" value="HTH-TYPE TRANSCRIPTIONAL REGULATOR RV0890C-RELATED"/>
    <property type="match status" value="1"/>
</dbReference>
<dbReference type="SMART" id="SM00421">
    <property type="entry name" value="HTH_LUXR"/>
    <property type="match status" value="1"/>
</dbReference>
<dbReference type="InterPro" id="IPR036388">
    <property type="entry name" value="WH-like_DNA-bd_sf"/>
</dbReference>
<feature type="compositionally biased region" description="Basic and acidic residues" evidence="1">
    <location>
        <begin position="778"/>
        <end position="795"/>
    </location>
</feature>
<dbReference type="InterPro" id="IPR027417">
    <property type="entry name" value="P-loop_NTPase"/>
</dbReference>
<feature type="region of interest" description="Disordered" evidence="1">
    <location>
        <begin position="774"/>
        <end position="795"/>
    </location>
</feature>
<dbReference type="InterPro" id="IPR016032">
    <property type="entry name" value="Sig_transdc_resp-reg_C-effctor"/>
</dbReference>
<dbReference type="Pfam" id="PF13374">
    <property type="entry name" value="TPR_10"/>
    <property type="match status" value="1"/>
</dbReference>
<evidence type="ECO:0000313" key="3">
    <source>
        <dbReference type="EMBL" id="GAA2149647.1"/>
    </source>
</evidence>
<accession>A0ABP5LQF0</accession>
<proteinExistence type="predicted"/>
<reference evidence="4" key="1">
    <citation type="journal article" date="2019" name="Int. J. Syst. Evol. Microbiol.">
        <title>The Global Catalogue of Microorganisms (GCM) 10K type strain sequencing project: providing services to taxonomists for standard genome sequencing and annotation.</title>
        <authorList>
            <consortium name="The Broad Institute Genomics Platform"/>
            <consortium name="The Broad Institute Genome Sequencing Center for Infectious Disease"/>
            <person name="Wu L."/>
            <person name="Ma J."/>
        </authorList>
    </citation>
    <scope>NUCLEOTIDE SEQUENCE [LARGE SCALE GENOMIC DNA]</scope>
    <source>
        <strain evidence="4">JCM 16022</strain>
    </source>
</reference>
<dbReference type="Pfam" id="PF00196">
    <property type="entry name" value="GerE"/>
    <property type="match status" value="1"/>
</dbReference>
<evidence type="ECO:0000313" key="4">
    <source>
        <dbReference type="Proteomes" id="UP001501771"/>
    </source>
</evidence>
<evidence type="ECO:0000259" key="2">
    <source>
        <dbReference type="PROSITE" id="PS50043"/>
    </source>
</evidence>
<dbReference type="InterPro" id="IPR000792">
    <property type="entry name" value="Tscrpt_reg_LuxR_C"/>
</dbReference>